<evidence type="ECO:0000313" key="6">
    <source>
        <dbReference type="Proteomes" id="UP000664398"/>
    </source>
</evidence>
<dbReference type="InterPro" id="IPR027417">
    <property type="entry name" value="P-loop_NTPase"/>
</dbReference>
<protein>
    <submittedName>
        <fullName evidence="5">ABC transporter ATP-binding protein</fullName>
    </submittedName>
</protein>
<name>A0A939RYH3_9MICO</name>
<keyword evidence="1" id="KW-0547">Nucleotide-binding</keyword>
<evidence type="ECO:0000256" key="1">
    <source>
        <dbReference type="ARBA" id="ARBA00022741"/>
    </source>
</evidence>
<dbReference type="PANTHER" id="PTHR43158">
    <property type="entry name" value="SKFA PEPTIDE EXPORT ATP-BINDING PROTEIN SKFE"/>
    <property type="match status" value="1"/>
</dbReference>
<dbReference type="Proteomes" id="UP000664398">
    <property type="component" value="Unassembled WGS sequence"/>
</dbReference>
<dbReference type="InterPro" id="IPR003439">
    <property type="entry name" value="ABC_transporter-like_ATP-bd"/>
</dbReference>
<feature type="domain" description="ABC transporter" evidence="4">
    <location>
        <begin position="6"/>
        <end position="231"/>
    </location>
</feature>
<organism evidence="5 6">
    <name type="scientific">Leucobacter ruminantium</name>
    <dbReference type="NCBI Taxonomy" id="1289170"/>
    <lineage>
        <taxon>Bacteria</taxon>
        <taxon>Bacillati</taxon>
        <taxon>Actinomycetota</taxon>
        <taxon>Actinomycetes</taxon>
        <taxon>Micrococcales</taxon>
        <taxon>Microbacteriaceae</taxon>
        <taxon>Leucobacter</taxon>
    </lineage>
</organism>
<gene>
    <name evidence="5" type="ORF">J4H91_03740</name>
</gene>
<dbReference type="Gene3D" id="3.40.50.300">
    <property type="entry name" value="P-loop containing nucleotide triphosphate hydrolases"/>
    <property type="match status" value="1"/>
</dbReference>
<dbReference type="CDD" id="cd03230">
    <property type="entry name" value="ABC_DR_subfamily_A"/>
    <property type="match status" value="1"/>
</dbReference>
<dbReference type="EMBL" id="JAGDYL010000005">
    <property type="protein sequence ID" value="MBO1804429.1"/>
    <property type="molecule type" value="Genomic_DNA"/>
</dbReference>
<dbReference type="PROSITE" id="PS50893">
    <property type="entry name" value="ABC_TRANSPORTER_2"/>
    <property type="match status" value="1"/>
</dbReference>
<dbReference type="RefSeq" id="WP_208044914.1">
    <property type="nucleotide sequence ID" value="NZ_JAGDYL010000005.1"/>
</dbReference>
<dbReference type="SUPFAM" id="SSF52540">
    <property type="entry name" value="P-loop containing nucleoside triphosphate hydrolases"/>
    <property type="match status" value="1"/>
</dbReference>
<evidence type="ECO:0000313" key="5">
    <source>
        <dbReference type="EMBL" id="MBO1804429.1"/>
    </source>
</evidence>
<evidence type="ECO:0000256" key="3">
    <source>
        <dbReference type="SAM" id="MobiDB-lite"/>
    </source>
</evidence>
<keyword evidence="2 5" id="KW-0067">ATP-binding</keyword>
<accession>A0A939RYH3</accession>
<feature type="region of interest" description="Disordered" evidence="3">
    <location>
        <begin position="290"/>
        <end position="311"/>
    </location>
</feature>
<dbReference type="PANTHER" id="PTHR43158:SF5">
    <property type="entry name" value="ABC TRANSPORTER, ATP-BINDING PROTEIN"/>
    <property type="match status" value="1"/>
</dbReference>
<dbReference type="SMART" id="SM00382">
    <property type="entry name" value="AAA"/>
    <property type="match status" value="1"/>
</dbReference>
<evidence type="ECO:0000256" key="2">
    <source>
        <dbReference type="ARBA" id="ARBA00022840"/>
    </source>
</evidence>
<dbReference type="Pfam" id="PF00005">
    <property type="entry name" value="ABC_tran"/>
    <property type="match status" value="1"/>
</dbReference>
<sequence length="311" mass="34157">MTASVIETRGLTRRYRGAAALEDVTLDIRENAITGLLGRNGAGKTTLMSIITAQDRPTSGTVKVRGRDPFERAETIEQMCFVRDNQRYPDDYKLKHAIRAAAIFYPNWSQETADRLIELFRIPTKPIIKKFSRGQLSSLGIVLGLASRSAVTFFDEPYLGLDATARHIFYDELLRDYAAHPRTIILSTHLIDEMDRLLERVIVLDRGRVVRHADVDELRGGAYQVAGRASAVDDFARDRRSLARRTIGGLGTAVIEGTLRDGDRSAAEAVGLEITPVSLQDLVAAYGVGDAEPLDGPADPSPLVEPAAAQK</sequence>
<proteinExistence type="predicted"/>
<dbReference type="GO" id="GO:0016887">
    <property type="term" value="F:ATP hydrolysis activity"/>
    <property type="evidence" value="ECO:0007669"/>
    <property type="project" value="InterPro"/>
</dbReference>
<dbReference type="AlphaFoldDB" id="A0A939RYH3"/>
<dbReference type="InterPro" id="IPR003593">
    <property type="entry name" value="AAA+_ATPase"/>
</dbReference>
<reference evidence="5" key="1">
    <citation type="submission" date="2021-03" db="EMBL/GenBank/DDBJ databases">
        <title>Leucobacter chromiisoli sp. nov., isolated from chromium-containing soil of chemical plant.</title>
        <authorList>
            <person name="Xu Z."/>
        </authorList>
    </citation>
    <scope>NUCLEOTIDE SEQUENCE</scope>
    <source>
        <strain evidence="5">A2</strain>
    </source>
</reference>
<evidence type="ECO:0000259" key="4">
    <source>
        <dbReference type="PROSITE" id="PS50893"/>
    </source>
</evidence>
<comment type="caution">
    <text evidence="5">The sequence shown here is derived from an EMBL/GenBank/DDBJ whole genome shotgun (WGS) entry which is preliminary data.</text>
</comment>
<keyword evidence="6" id="KW-1185">Reference proteome</keyword>
<dbReference type="GO" id="GO:0005524">
    <property type="term" value="F:ATP binding"/>
    <property type="evidence" value="ECO:0007669"/>
    <property type="project" value="UniProtKB-KW"/>
</dbReference>